<evidence type="ECO:0000313" key="2">
    <source>
        <dbReference type="EMBL" id="KAE9095986.1"/>
    </source>
</evidence>
<evidence type="ECO:0000313" key="9">
    <source>
        <dbReference type="Proteomes" id="UP000476176"/>
    </source>
</evidence>
<evidence type="ECO:0000313" key="10">
    <source>
        <dbReference type="Proteomes" id="UP000488956"/>
    </source>
</evidence>
<dbReference type="OrthoDB" id="10279546at2759"/>
<dbReference type="Proteomes" id="UP000476176">
    <property type="component" value="Unassembled WGS sequence"/>
</dbReference>
<evidence type="ECO:0000313" key="1">
    <source>
        <dbReference type="EMBL" id="KAE8995060.1"/>
    </source>
</evidence>
<dbReference type="Proteomes" id="UP000433483">
    <property type="component" value="Unassembled WGS sequence"/>
</dbReference>
<dbReference type="EMBL" id="QXGB01001131">
    <property type="protein sequence ID" value="KAE9196419.1"/>
    <property type="molecule type" value="Genomic_DNA"/>
</dbReference>
<evidence type="ECO:0000313" key="8">
    <source>
        <dbReference type="Proteomes" id="UP000460718"/>
    </source>
</evidence>
<dbReference type="EMBL" id="QXFZ01001138">
    <property type="protein sequence ID" value="KAE9096167.1"/>
    <property type="molecule type" value="Genomic_DNA"/>
</dbReference>
<dbReference type="EMBL" id="QXGC01001383">
    <property type="protein sequence ID" value="KAE9204136.1"/>
    <property type="molecule type" value="Genomic_DNA"/>
</dbReference>
<organism evidence="1 8">
    <name type="scientific">Phytophthora fragariae</name>
    <dbReference type="NCBI Taxonomy" id="53985"/>
    <lineage>
        <taxon>Eukaryota</taxon>
        <taxon>Sar</taxon>
        <taxon>Stramenopiles</taxon>
        <taxon>Oomycota</taxon>
        <taxon>Peronosporomycetes</taxon>
        <taxon>Peronosporales</taxon>
        <taxon>Peronosporaceae</taxon>
        <taxon>Phytophthora</taxon>
    </lineage>
</organism>
<dbReference type="AlphaFoldDB" id="A0A6A3JJG7"/>
<dbReference type="EMBL" id="QXFW01001182">
    <property type="protein sequence ID" value="KAE8995060.1"/>
    <property type="molecule type" value="Genomic_DNA"/>
</dbReference>
<keyword evidence="6" id="KW-1185">Reference proteome</keyword>
<evidence type="ECO:0000313" key="6">
    <source>
        <dbReference type="Proteomes" id="UP000433483"/>
    </source>
</evidence>
<accession>A0A6A3JJG7</accession>
<protein>
    <submittedName>
        <fullName evidence="1">Uncharacterized protein</fullName>
    </submittedName>
</protein>
<evidence type="ECO:0000313" key="5">
    <source>
        <dbReference type="EMBL" id="KAE9204136.1"/>
    </source>
</evidence>
<sequence length="78" mass="8524">MSHTPVSSLATKAPVELFCVLPAASPFDFGLAGETGDIVTIDLAPGDRELKLSVRLTRVQEMHMKVQTARSEQTKRNQ</sequence>
<dbReference type="Proteomes" id="UP000460718">
    <property type="component" value="Unassembled WGS sequence"/>
</dbReference>
<evidence type="ECO:0000313" key="7">
    <source>
        <dbReference type="Proteomes" id="UP000441208"/>
    </source>
</evidence>
<dbReference type="EMBL" id="QXFX01001135">
    <property type="protein sequence ID" value="KAE9095986.1"/>
    <property type="molecule type" value="Genomic_DNA"/>
</dbReference>
<dbReference type="Proteomes" id="UP000488956">
    <property type="component" value="Unassembled WGS sequence"/>
</dbReference>
<evidence type="ECO:0000313" key="3">
    <source>
        <dbReference type="EMBL" id="KAE9096167.1"/>
    </source>
</evidence>
<reference evidence="8 9" key="1">
    <citation type="submission" date="2018-09" db="EMBL/GenBank/DDBJ databases">
        <title>Genomic investigation of the strawberry pathogen Phytophthora fragariae indicates pathogenicity is determined by transcriptional variation in three key races.</title>
        <authorList>
            <person name="Adams T.M."/>
            <person name="Armitage A.D."/>
            <person name="Sobczyk M.K."/>
            <person name="Bates H.J."/>
            <person name="Dunwell J.M."/>
            <person name="Nellist C.F."/>
            <person name="Harrison R.J."/>
        </authorList>
    </citation>
    <scope>NUCLEOTIDE SEQUENCE [LARGE SCALE GENOMIC DNA]</scope>
    <source>
        <strain evidence="5 9">BC-23</strain>
        <strain evidence="4 6">NOV-27</strain>
        <strain evidence="3 7">NOV-71</strain>
        <strain evidence="2 10">ONT-3</strain>
        <strain evidence="1 8">SCRP245</strain>
    </source>
</reference>
<comment type="caution">
    <text evidence="1">The sequence shown here is derived from an EMBL/GenBank/DDBJ whole genome shotgun (WGS) entry which is preliminary data.</text>
</comment>
<proteinExistence type="predicted"/>
<name>A0A6A3JJG7_9STRA</name>
<gene>
    <name evidence="5" type="ORF">PF004_g17931</name>
    <name evidence="4" type="ORF">PF005_g16881</name>
    <name evidence="3" type="ORF">PF007_g17103</name>
    <name evidence="2" type="ORF">PF010_g16500</name>
    <name evidence="1" type="ORF">PF011_g16486</name>
</gene>
<evidence type="ECO:0000313" key="4">
    <source>
        <dbReference type="EMBL" id="KAE9196419.1"/>
    </source>
</evidence>
<dbReference type="Proteomes" id="UP000441208">
    <property type="component" value="Unassembled WGS sequence"/>
</dbReference>